<dbReference type="Gene3D" id="1.10.287.130">
    <property type="match status" value="1"/>
</dbReference>
<keyword evidence="5" id="KW-0418">Kinase</keyword>
<dbReference type="CDD" id="cd00082">
    <property type="entry name" value="HisKA"/>
    <property type="match status" value="1"/>
</dbReference>
<keyword evidence="9" id="KW-0732">Signal</keyword>
<keyword evidence="7" id="KW-0175">Coiled coil</keyword>
<dbReference type="PROSITE" id="PS50109">
    <property type="entry name" value="HIS_KIN"/>
    <property type="match status" value="1"/>
</dbReference>
<evidence type="ECO:0000256" key="8">
    <source>
        <dbReference type="SAM" id="Phobius"/>
    </source>
</evidence>
<dbReference type="SMART" id="SM00387">
    <property type="entry name" value="HATPase_c"/>
    <property type="match status" value="1"/>
</dbReference>
<dbReference type="Gene3D" id="3.30.565.10">
    <property type="entry name" value="Histidine kinase-like ATPase, C-terminal domain"/>
    <property type="match status" value="1"/>
</dbReference>
<feature type="signal peptide" evidence="9">
    <location>
        <begin position="1"/>
        <end position="28"/>
    </location>
</feature>
<reference evidence="11 12" key="1">
    <citation type="submission" date="2019-08" db="EMBL/GenBank/DDBJ databases">
        <title>Genome of Phaeodactylibacter luteus.</title>
        <authorList>
            <person name="Bowman J.P."/>
        </authorList>
    </citation>
    <scope>NUCLEOTIDE SEQUENCE [LARGE SCALE GENOMIC DNA]</scope>
    <source>
        <strain evidence="11 12">KCTC 42180</strain>
    </source>
</reference>
<feature type="chain" id="PRO_5022842846" description="histidine kinase" evidence="9">
    <location>
        <begin position="29"/>
        <end position="690"/>
    </location>
</feature>
<dbReference type="InterPro" id="IPR036097">
    <property type="entry name" value="HisK_dim/P_sf"/>
</dbReference>
<dbReference type="SMART" id="SM00388">
    <property type="entry name" value="HisKA"/>
    <property type="match status" value="1"/>
</dbReference>
<keyword evidence="12" id="KW-1185">Reference proteome</keyword>
<accession>A0A5C6RVK0</accession>
<gene>
    <name evidence="11" type="ORF">FRY97_05105</name>
</gene>
<feature type="coiled-coil region" evidence="7">
    <location>
        <begin position="433"/>
        <end position="467"/>
    </location>
</feature>
<keyword evidence="4" id="KW-0808">Transferase</keyword>
<evidence type="ECO:0000256" key="2">
    <source>
        <dbReference type="ARBA" id="ARBA00012438"/>
    </source>
</evidence>
<organism evidence="11 12">
    <name type="scientific">Phaeodactylibacter luteus</name>
    <dbReference type="NCBI Taxonomy" id="1564516"/>
    <lineage>
        <taxon>Bacteria</taxon>
        <taxon>Pseudomonadati</taxon>
        <taxon>Bacteroidota</taxon>
        <taxon>Saprospiria</taxon>
        <taxon>Saprospirales</taxon>
        <taxon>Haliscomenobacteraceae</taxon>
        <taxon>Phaeodactylibacter</taxon>
    </lineage>
</organism>
<dbReference type="Pfam" id="PF00512">
    <property type="entry name" value="HisKA"/>
    <property type="match status" value="1"/>
</dbReference>
<evidence type="ECO:0000256" key="5">
    <source>
        <dbReference type="ARBA" id="ARBA00022777"/>
    </source>
</evidence>
<dbReference type="EMBL" id="VOOR01000007">
    <property type="protein sequence ID" value="TXB66566.1"/>
    <property type="molecule type" value="Genomic_DNA"/>
</dbReference>
<dbReference type="Proteomes" id="UP000321580">
    <property type="component" value="Unassembled WGS sequence"/>
</dbReference>
<dbReference type="PANTHER" id="PTHR43711">
    <property type="entry name" value="TWO-COMPONENT HISTIDINE KINASE"/>
    <property type="match status" value="1"/>
</dbReference>
<dbReference type="SUPFAM" id="SSF55874">
    <property type="entry name" value="ATPase domain of HSP90 chaperone/DNA topoisomerase II/histidine kinase"/>
    <property type="match status" value="1"/>
</dbReference>
<evidence type="ECO:0000256" key="4">
    <source>
        <dbReference type="ARBA" id="ARBA00022679"/>
    </source>
</evidence>
<keyword evidence="3" id="KW-0597">Phosphoprotein</keyword>
<evidence type="ECO:0000256" key="1">
    <source>
        <dbReference type="ARBA" id="ARBA00000085"/>
    </source>
</evidence>
<proteinExistence type="predicted"/>
<dbReference type="GO" id="GO:0000155">
    <property type="term" value="F:phosphorelay sensor kinase activity"/>
    <property type="evidence" value="ECO:0007669"/>
    <property type="project" value="InterPro"/>
</dbReference>
<dbReference type="InterPro" id="IPR004358">
    <property type="entry name" value="Sig_transdc_His_kin-like_C"/>
</dbReference>
<dbReference type="InterPro" id="IPR050736">
    <property type="entry name" value="Sensor_HK_Regulatory"/>
</dbReference>
<dbReference type="InterPro" id="IPR011990">
    <property type="entry name" value="TPR-like_helical_dom_sf"/>
</dbReference>
<evidence type="ECO:0000256" key="6">
    <source>
        <dbReference type="ARBA" id="ARBA00023012"/>
    </source>
</evidence>
<dbReference type="AlphaFoldDB" id="A0A5C6RVK0"/>
<evidence type="ECO:0000256" key="9">
    <source>
        <dbReference type="SAM" id="SignalP"/>
    </source>
</evidence>
<evidence type="ECO:0000256" key="3">
    <source>
        <dbReference type="ARBA" id="ARBA00022553"/>
    </source>
</evidence>
<protein>
    <recommendedName>
        <fullName evidence="2">histidine kinase</fullName>
        <ecNumber evidence="2">2.7.13.3</ecNumber>
    </recommendedName>
</protein>
<feature type="domain" description="Histidine kinase" evidence="10">
    <location>
        <begin position="474"/>
        <end position="689"/>
    </location>
</feature>
<dbReference type="SUPFAM" id="SSF47384">
    <property type="entry name" value="Homodimeric domain of signal transducing histidine kinase"/>
    <property type="match status" value="1"/>
</dbReference>
<comment type="caution">
    <text evidence="11">The sequence shown here is derived from an EMBL/GenBank/DDBJ whole genome shotgun (WGS) entry which is preliminary data.</text>
</comment>
<dbReference type="PANTHER" id="PTHR43711:SF31">
    <property type="entry name" value="HISTIDINE KINASE"/>
    <property type="match status" value="1"/>
</dbReference>
<evidence type="ECO:0000256" key="7">
    <source>
        <dbReference type="SAM" id="Coils"/>
    </source>
</evidence>
<comment type="catalytic activity">
    <reaction evidence="1">
        <text>ATP + protein L-histidine = ADP + protein N-phospho-L-histidine.</text>
        <dbReference type="EC" id="2.7.13.3"/>
    </reaction>
</comment>
<feature type="coiled-coil region" evidence="7">
    <location>
        <begin position="379"/>
        <end position="406"/>
    </location>
</feature>
<keyword evidence="8" id="KW-0472">Membrane</keyword>
<dbReference type="InterPro" id="IPR005467">
    <property type="entry name" value="His_kinase_dom"/>
</dbReference>
<dbReference type="EC" id="2.7.13.3" evidence="2"/>
<sequence length="690" mass="77930">MNSKFTCLMVCPLLAVLALAIAAGQANAQAHEYGWAQDANALKEQISATRDDSTLAYLYNELSWSYKNKSLGLMEQYALKGLQHAQQSAYQVARGRALNLLAVAENMRGEYHAAYYKNQEAYQIAQLAQDSFLTAVCLNDLGVYYMMKGLQDSALYNFQTSYGYLRDQTSPPAVFALLNISLIHFLNDNRALFDIYFEKAIQRASQSADPNMLVETWRGAGQAFEEEGKLDSAEYYYAKAMAYSLEKGLPFQTALTQNNLGLFYQQQGLTSRAAAAFSQSISYCLAEKFFDFLTVPALNYLKLLKSQDKPLAMLALLEELQLPERATLPFDKRDLFKLKADALAAIGQSGLAYPLRDSFLLYHDRILDVEKQKAIAEIEANYQARERDAQNQLLKLQQREDQLKLRQQQQSILWLGLLIALIGSLLLLAIRNNRQKQRLAIELEKKVAQKTQELAHSNLELQQSNQELERFNHITSHDLKEPLRNIISFTSLIEKKSGASLTTEAKEYFEHIKRSARQLHLLVEDVLAFSRARKVQEAPTSAVALNLVLDQLAFALSQRPNAKQEQLNRPTELPVIATNEQLLFLILKNLAENGLKYNQSPTPTVSVTYRQLPQYHRLYVKDNGIGIPQAYHHRIFELFYRLHDRGTYEGTGLGLAIAAKLAQKLGGKIGLKSDPGKGSTFWLDLPRLPA</sequence>
<dbReference type="Pfam" id="PF02518">
    <property type="entry name" value="HATPase_c"/>
    <property type="match status" value="1"/>
</dbReference>
<dbReference type="InterPro" id="IPR036890">
    <property type="entry name" value="HATPase_C_sf"/>
</dbReference>
<dbReference type="SUPFAM" id="SSF48452">
    <property type="entry name" value="TPR-like"/>
    <property type="match status" value="1"/>
</dbReference>
<keyword evidence="6" id="KW-0902">Two-component regulatory system</keyword>
<dbReference type="OrthoDB" id="9766459at2"/>
<evidence type="ECO:0000313" key="11">
    <source>
        <dbReference type="EMBL" id="TXB66566.1"/>
    </source>
</evidence>
<keyword evidence="8" id="KW-0812">Transmembrane</keyword>
<dbReference type="InterPro" id="IPR003594">
    <property type="entry name" value="HATPase_dom"/>
</dbReference>
<dbReference type="PRINTS" id="PR00344">
    <property type="entry name" value="BCTRLSENSOR"/>
</dbReference>
<evidence type="ECO:0000259" key="10">
    <source>
        <dbReference type="PROSITE" id="PS50109"/>
    </source>
</evidence>
<dbReference type="RefSeq" id="WP_147166355.1">
    <property type="nucleotide sequence ID" value="NZ_VOOR01000007.1"/>
</dbReference>
<name>A0A5C6RVK0_9BACT</name>
<keyword evidence="8" id="KW-1133">Transmembrane helix</keyword>
<evidence type="ECO:0000313" key="12">
    <source>
        <dbReference type="Proteomes" id="UP000321580"/>
    </source>
</evidence>
<dbReference type="Gene3D" id="1.25.40.10">
    <property type="entry name" value="Tetratricopeptide repeat domain"/>
    <property type="match status" value="2"/>
</dbReference>
<feature type="transmembrane region" description="Helical" evidence="8">
    <location>
        <begin position="412"/>
        <end position="430"/>
    </location>
</feature>
<dbReference type="InterPro" id="IPR003661">
    <property type="entry name" value="HisK_dim/P_dom"/>
</dbReference>